<name>A0A1K2EFG5_STRAR</name>
<feature type="region of interest" description="Disordered" evidence="5">
    <location>
        <begin position="1"/>
        <end position="56"/>
    </location>
</feature>
<gene>
    <name evidence="6" type="ORF">SAMN02787144_101933</name>
</gene>
<evidence type="ECO:0000313" key="6">
    <source>
        <dbReference type="EMBL" id="SFY34139.1"/>
    </source>
</evidence>
<dbReference type="InterPro" id="IPR036390">
    <property type="entry name" value="WH_DNA-bd_sf"/>
</dbReference>
<dbReference type="SUPFAM" id="SSF46785">
    <property type="entry name" value="Winged helix' DNA-binding domain"/>
    <property type="match status" value="1"/>
</dbReference>
<evidence type="ECO:0000313" key="7">
    <source>
        <dbReference type="Proteomes" id="UP000181909"/>
    </source>
</evidence>
<dbReference type="Gene3D" id="1.10.10.10">
    <property type="entry name" value="Winged helix-like DNA-binding domain superfamily/Winged helix DNA-binding domain"/>
    <property type="match status" value="1"/>
</dbReference>
<reference evidence="6 7" key="1">
    <citation type="submission" date="2016-11" db="EMBL/GenBank/DDBJ databases">
        <authorList>
            <person name="Jaros S."/>
            <person name="Januszkiewicz K."/>
            <person name="Wedrychowicz H."/>
        </authorList>
    </citation>
    <scope>NUCLEOTIDE SEQUENCE [LARGE SCALE GENOMIC DNA]</scope>
    <source>
        <strain evidence="6 7">OK807</strain>
    </source>
</reference>
<dbReference type="GO" id="GO:0003677">
    <property type="term" value="F:DNA binding"/>
    <property type="evidence" value="ECO:0007669"/>
    <property type="project" value="UniProtKB-KW"/>
</dbReference>
<dbReference type="OrthoDB" id="9813987at2"/>
<accession>A0A1K2EFG5</accession>
<comment type="similarity">
    <text evidence="1">Belongs to the BlaI transcriptional regulatory family.</text>
</comment>
<keyword evidence="3" id="KW-0238">DNA-binding</keyword>
<sequence>MDSARPGHHPDNEPLRDGVPAAERLSAAEQLSGLDAVAAGSTGSPGAAHPGSGRLRRRGQGELEAQVLAVLRSADGPATAGWVQKHLEGDLAYTTVITILSRLYAKKAVTRSREGRSYTWTSASDEAGLAALRMRRVLDGERDRDAVLARFISALSPGDEERLRALLARADAPDDPDNPRDTEGL</sequence>
<keyword evidence="4" id="KW-0804">Transcription</keyword>
<evidence type="ECO:0000256" key="4">
    <source>
        <dbReference type="ARBA" id="ARBA00023163"/>
    </source>
</evidence>
<evidence type="ECO:0000256" key="1">
    <source>
        <dbReference type="ARBA" id="ARBA00011046"/>
    </source>
</evidence>
<dbReference type="Pfam" id="PF03965">
    <property type="entry name" value="Penicillinase_R"/>
    <property type="match status" value="1"/>
</dbReference>
<dbReference type="STRING" id="1893.SAMN02787144_101933"/>
<dbReference type="InterPro" id="IPR005650">
    <property type="entry name" value="BlaI_family"/>
</dbReference>
<evidence type="ECO:0000256" key="3">
    <source>
        <dbReference type="ARBA" id="ARBA00023125"/>
    </source>
</evidence>
<dbReference type="EMBL" id="FPJO01000019">
    <property type="protein sequence ID" value="SFY34139.1"/>
    <property type="molecule type" value="Genomic_DNA"/>
</dbReference>
<dbReference type="InterPro" id="IPR036388">
    <property type="entry name" value="WH-like_DNA-bd_sf"/>
</dbReference>
<keyword evidence="2" id="KW-0805">Transcription regulation</keyword>
<evidence type="ECO:0000256" key="5">
    <source>
        <dbReference type="SAM" id="MobiDB-lite"/>
    </source>
</evidence>
<dbReference type="AlphaFoldDB" id="A0A1K2EFG5"/>
<protein>
    <submittedName>
        <fullName evidence="6">Predicted transcriptional regulator</fullName>
    </submittedName>
</protein>
<dbReference type="GO" id="GO:0045892">
    <property type="term" value="P:negative regulation of DNA-templated transcription"/>
    <property type="evidence" value="ECO:0007669"/>
    <property type="project" value="InterPro"/>
</dbReference>
<organism evidence="6 7">
    <name type="scientific">Streptomyces atratus</name>
    <dbReference type="NCBI Taxonomy" id="1893"/>
    <lineage>
        <taxon>Bacteria</taxon>
        <taxon>Bacillati</taxon>
        <taxon>Actinomycetota</taxon>
        <taxon>Actinomycetes</taxon>
        <taxon>Kitasatosporales</taxon>
        <taxon>Streptomycetaceae</taxon>
        <taxon>Streptomyces</taxon>
    </lineage>
</organism>
<evidence type="ECO:0000256" key="2">
    <source>
        <dbReference type="ARBA" id="ARBA00023015"/>
    </source>
</evidence>
<dbReference type="Proteomes" id="UP000181909">
    <property type="component" value="Unassembled WGS sequence"/>
</dbReference>
<proteinExistence type="inferred from homology"/>